<evidence type="ECO:0000313" key="7">
    <source>
        <dbReference type="Proteomes" id="UP000799441"/>
    </source>
</evidence>
<evidence type="ECO:0000313" key="6">
    <source>
        <dbReference type="EMBL" id="KAF2718314.1"/>
    </source>
</evidence>
<dbReference type="OrthoDB" id="3990500at2759"/>
<dbReference type="EMBL" id="MU003826">
    <property type="protein sequence ID" value="KAF2718314.1"/>
    <property type="molecule type" value="Genomic_DNA"/>
</dbReference>
<keyword evidence="4" id="KW-1133">Transmembrane helix</keyword>
<evidence type="ECO:0000256" key="1">
    <source>
        <dbReference type="ARBA" id="ARBA00004370"/>
    </source>
</evidence>
<proteinExistence type="inferred from homology"/>
<dbReference type="AlphaFoldDB" id="A0A9P4Q211"/>
<evidence type="ECO:0000256" key="5">
    <source>
        <dbReference type="ARBA" id="ARBA00023136"/>
    </source>
</evidence>
<dbReference type="GO" id="GO:0016020">
    <property type="term" value="C:membrane"/>
    <property type="evidence" value="ECO:0007669"/>
    <property type="project" value="UniProtKB-SubCell"/>
</dbReference>
<reference evidence="6" key="1">
    <citation type="journal article" date="2020" name="Stud. Mycol.">
        <title>101 Dothideomycetes genomes: a test case for predicting lifestyles and emergence of pathogens.</title>
        <authorList>
            <person name="Haridas S."/>
            <person name="Albert R."/>
            <person name="Binder M."/>
            <person name="Bloem J."/>
            <person name="Labutti K."/>
            <person name="Salamov A."/>
            <person name="Andreopoulos B."/>
            <person name="Baker S."/>
            <person name="Barry K."/>
            <person name="Bills G."/>
            <person name="Bluhm B."/>
            <person name="Cannon C."/>
            <person name="Castanera R."/>
            <person name="Culley D."/>
            <person name="Daum C."/>
            <person name="Ezra D."/>
            <person name="Gonzalez J."/>
            <person name="Henrissat B."/>
            <person name="Kuo A."/>
            <person name="Liang C."/>
            <person name="Lipzen A."/>
            <person name="Lutzoni F."/>
            <person name="Magnuson J."/>
            <person name="Mondo S."/>
            <person name="Nolan M."/>
            <person name="Ohm R."/>
            <person name="Pangilinan J."/>
            <person name="Park H.-J."/>
            <person name="Ramirez L."/>
            <person name="Alfaro M."/>
            <person name="Sun H."/>
            <person name="Tritt A."/>
            <person name="Yoshinaga Y."/>
            <person name="Zwiers L.-H."/>
            <person name="Turgeon B."/>
            <person name="Goodwin S."/>
            <person name="Spatafora J."/>
            <person name="Crous P."/>
            <person name="Grigoriev I."/>
        </authorList>
    </citation>
    <scope>NUCLEOTIDE SEQUENCE</scope>
    <source>
        <strain evidence="6">CBS 116435</strain>
    </source>
</reference>
<protein>
    <submittedName>
        <fullName evidence="6">Uncharacterized protein</fullName>
    </submittedName>
</protein>
<comment type="similarity">
    <text evidence="2">Belongs to the FUN14 family.</text>
</comment>
<gene>
    <name evidence="6" type="ORF">K431DRAFT_348794</name>
</gene>
<dbReference type="Proteomes" id="UP000799441">
    <property type="component" value="Unassembled WGS sequence"/>
</dbReference>
<evidence type="ECO:0000256" key="2">
    <source>
        <dbReference type="ARBA" id="ARBA00009160"/>
    </source>
</evidence>
<accession>A0A9P4Q211</accession>
<comment type="caution">
    <text evidence="6">The sequence shown here is derived from an EMBL/GenBank/DDBJ whole genome shotgun (WGS) entry which is preliminary data.</text>
</comment>
<keyword evidence="7" id="KW-1185">Reference proteome</keyword>
<organism evidence="6 7">
    <name type="scientific">Polychaeton citri CBS 116435</name>
    <dbReference type="NCBI Taxonomy" id="1314669"/>
    <lineage>
        <taxon>Eukaryota</taxon>
        <taxon>Fungi</taxon>
        <taxon>Dikarya</taxon>
        <taxon>Ascomycota</taxon>
        <taxon>Pezizomycotina</taxon>
        <taxon>Dothideomycetes</taxon>
        <taxon>Dothideomycetidae</taxon>
        <taxon>Capnodiales</taxon>
        <taxon>Capnodiaceae</taxon>
        <taxon>Polychaeton</taxon>
    </lineage>
</organism>
<evidence type="ECO:0000256" key="4">
    <source>
        <dbReference type="ARBA" id="ARBA00022989"/>
    </source>
</evidence>
<dbReference type="Pfam" id="PF04930">
    <property type="entry name" value="FUN14"/>
    <property type="match status" value="1"/>
</dbReference>
<keyword evidence="3" id="KW-0812">Transmembrane</keyword>
<name>A0A9P4Q211_9PEZI</name>
<keyword evidence="5" id="KW-0472">Membrane</keyword>
<sequence length="175" mass="18955">MASGLFTRTPLLLCTFAGTAGCLYYTTSALQQQQQSWKLNPFLYRLDAPTPAPISRERTFSSDGSTFRSSTKPSNFISPKSIKQFSAGSLFGLAAGLAVSTFSKPLAIILGLLIVGGQLCQSYLGIQPLPYGRIERFVRNRFSNASVDVQTAVRENAAFKLSFGALFALSAFAEF</sequence>
<dbReference type="InterPro" id="IPR007014">
    <property type="entry name" value="FUN14"/>
</dbReference>
<evidence type="ECO:0000256" key="3">
    <source>
        <dbReference type="ARBA" id="ARBA00022692"/>
    </source>
</evidence>
<comment type="subcellular location">
    <subcellularLocation>
        <location evidence="1">Membrane</location>
    </subcellularLocation>
</comment>